<organism evidence="9">
    <name type="scientific">Anopheles gambiae</name>
    <name type="common">African malaria mosquito</name>
    <dbReference type="NCBI Taxonomy" id="7165"/>
    <lineage>
        <taxon>Eukaryota</taxon>
        <taxon>Metazoa</taxon>
        <taxon>Ecdysozoa</taxon>
        <taxon>Arthropoda</taxon>
        <taxon>Hexapoda</taxon>
        <taxon>Insecta</taxon>
        <taxon>Pterygota</taxon>
        <taxon>Neoptera</taxon>
        <taxon>Endopterygota</taxon>
        <taxon>Diptera</taxon>
        <taxon>Nematocera</taxon>
        <taxon>Culicoidea</taxon>
        <taxon>Culicidae</taxon>
        <taxon>Anophelinae</taxon>
        <taxon>Anopheles</taxon>
    </lineage>
</organism>
<evidence type="ECO:0000313" key="9">
    <source>
        <dbReference type="EMBL" id="EAA14727.5"/>
    </source>
</evidence>
<comment type="subcellular location">
    <subcellularLocation>
        <location evidence="1">Membrane</location>
        <topology evidence="1">Multi-pass membrane protein</topology>
    </subcellularLocation>
</comment>
<keyword evidence="2 7" id="KW-0808">Transferase</keyword>
<feature type="transmembrane region" description="Helical" evidence="7">
    <location>
        <begin position="148"/>
        <end position="173"/>
    </location>
</feature>
<feature type="domain" description="Palmitoyltransferase DHHC" evidence="8">
    <location>
        <begin position="101"/>
        <end position="238"/>
    </location>
</feature>
<feature type="transmembrane region" description="Helical" evidence="7">
    <location>
        <begin position="50"/>
        <end position="73"/>
    </location>
</feature>
<comment type="caution">
    <text evidence="9">The sequence shown here is derived from an EMBL/GenBank/DDBJ whole genome shotgun (WGS) entry which is preliminary data.</text>
</comment>
<dbReference type="Pfam" id="PF01529">
    <property type="entry name" value="DHHC"/>
    <property type="match status" value="1"/>
</dbReference>
<evidence type="ECO:0000256" key="1">
    <source>
        <dbReference type="ARBA" id="ARBA00004141"/>
    </source>
</evidence>
<feature type="transmembrane region" description="Helical" evidence="7">
    <location>
        <begin position="12"/>
        <end position="38"/>
    </location>
</feature>
<evidence type="ECO:0000256" key="2">
    <source>
        <dbReference type="ARBA" id="ARBA00022679"/>
    </source>
</evidence>
<name>Q7PVS0_ANOGA</name>
<dbReference type="GO" id="GO:0016020">
    <property type="term" value="C:membrane"/>
    <property type="evidence" value="ECO:0007669"/>
    <property type="project" value="UniProtKB-SubCell"/>
</dbReference>
<dbReference type="InterPro" id="IPR039859">
    <property type="entry name" value="PFA4/ZDH16/20/ERF2-like"/>
</dbReference>
<evidence type="ECO:0000256" key="4">
    <source>
        <dbReference type="ARBA" id="ARBA00022989"/>
    </source>
</evidence>
<dbReference type="HOGENOM" id="CLU_027721_5_1_1"/>
<dbReference type="PANTHER" id="PTHR12246">
    <property type="entry name" value="PALMITOYLTRANSFERASE ZDHHC16"/>
    <property type="match status" value="1"/>
</dbReference>
<evidence type="ECO:0000259" key="8">
    <source>
        <dbReference type="Pfam" id="PF01529"/>
    </source>
</evidence>
<dbReference type="PhylomeDB" id="Q7PVS0"/>
<dbReference type="PROSITE" id="PS50216">
    <property type="entry name" value="DHHC"/>
    <property type="match status" value="1"/>
</dbReference>
<evidence type="ECO:0000256" key="5">
    <source>
        <dbReference type="ARBA" id="ARBA00023136"/>
    </source>
</evidence>
<sequence>TMRIRKHVLPRTLQDAVATAFMAGIIPITFWFEVYVVIPGIHGPDSVYNWVHFVPAVLLLFNVTAHMLATMLCDTSCSTELIQLPPAGVSTAGAGTGLSSKSWHLCATCEFIAPPRSWHCASCRTCILKRDHHCVFTGCCIGHKNHRYFILFVVYLFISTLYASVLNNYFLWFVRGEEFRNWTSLVKIVFPLAMLLIDTSTKQYYLVIYLINMVGVMFTGVLLIYHGRLILSGAVVHERKAPEYDMGRAENLRMVLGNRWYIAWLSPFVASELPHNGVNWETLQKQTLKSK</sequence>
<dbReference type="GO" id="GO:0019706">
    <property type="term" value="F:protein-cysteine S-palmitoyltransferase activity"/>
    <property type="evidence" value="ECO:0007669"/>
    <property type="project" value="UniProtKB-EC"/>
</dbReference>
<comment type="similarity">
    <text evidence="7">Belongs to the DHHC palmitoyltransferase family.</text>
</comment>
<comment type="catalytic activity">
    <reaction evidence="7">
        <text>L-cysteinyl-[protein] + hexadecanoyl-CoA = S-hexadecanoyl-L-cysteinyl-[protein] + CoA</text>
        <dbReference type="Rhea" id="RHEA:36683"/>
        <dbReference type="Rhea" id="RHEA-COMP:10131"/>
        <dbReference type="Rhea" id="RHEA-COMP:11032"/>
        <dbReference type="ChEBI" id="CHEBI:29950"/>
        <dbReference type="ChEBI" id="CHEBI:57287"/>
        <dbReference type="ChEBI" id="CHEBI:57379"/>
        <dbReference type="ChEBI" id="CHEBI:74151"/>
        <dbReference type="EC" id="2.3.1.225"/>
    </reaction>
</comment>
<accession>Q7PVS0</accession>
<reference evidence="9" key="1">
    <citation type="journal article" date="2002" name="Science">
        <title>The genome sequence of the malaria mosquito Anopheles gambiae.</title>
        <authorList>
            <person name="Holt R.A."/>
            <person name="Subramanian G.M."/>
            <person name="Halpern A."/>
            <person name="Sutton G.G."/>
            <person name="Charlab R."/>
            <person name="Nusskern D.R."/>
            <person name="Wincker P."/>
            <person name="Clark A.G."/>
            <person name="Ribeiro J.M."/>
            <person name="Wides R."/>
            <person name="Salzberg S.L."/>
            <person name="Loftus B."/>
            <person name="Yandell M."/>
            <person name="Majoros W.H."/>
            <person name="Rusch D.B."/>
            <person name="Lai Z."/>
            <person name="Kraft C.L."/>
            <person name="Abril J.F."/>
            <person name="Anthouard V."/>
            <person name="Arensburger P."/>
            <person name="Atkinson P.W."/>
            <person name="Baden H."/>
            <person name="de Berardinis V."/>
            <person name="Baldwin D."/>
            <person name="Benes V."/>
            <person name="Biedler J."/>
            <person name="Blass C."/>
            <person name="Bolanos R."/>
            <person name="Boscus D."/>
            <person name="Barnstead M."/>
            <person name="Cai S."/>
            <person name="Center A."/>
            <person name="Chaturverdi K."/>
            <person name="Christophides G.K."/>
            <person name="Chrystal M.A."/>
            <person name="Clamp M."/>
            <person name="Cravchik A."/>
            <person name="Curwen V."/>
            <person name="Dana A."/>
            <person name="Delcher A."/>
            <person name="Dew I."/>
            <person name="Evans C.A."/>
            <person name="Flanigan M."/>
            <person name="Grundschober-Freimoser A."/>
            <person name="Friedli L."/>
            <person name="Gu Z."/>
            <person name="Guan P."/>
            <person name="Guigo R."/>
            <person name="Hillenmeyer M.E."/>
            <person name="Hladun S.L."/>
            <person name="Hogan J.R."/>
            <person name="Hong Y.S."/>
            <person name="Hoover J."/>
            <person name="Jaillon O."/>
            <person name="Ke Z."/>
            <person name="Kodira C."/>
            <person name="Kokoza E."/>
            <person name="Koutsos A."/>
            <person name="Letunic I."/>
            <person name="Levitsky A."/>
            <person name="Liang Y."/>
            <person name="Lin J.J."/>
            <person name="Lobo N.F."/>
            <person name="Lopez J.R."/>
            <person name="Malek J.A."/>
            <person name="McIntosh T.C."/>
            <person name="Meister S."/>
            <person name="Miller J."/>
            <person name="Mobarry C."/>
            <person name="Mongin E."/>
            <person name="Murphy S.D."/>
            <person name="O'Brochta D.A."/>
            <person name="Pfannkoch C."/>
            <person name="Qi R."/>
            <person name="Regier M.A."/>
            <person name="Remington K."/>
            <person name="Shao H."/>
            <person name="Sharakhova M.V."/>
            <person name="Sitter C.D."/>
            <person name="Shetty J."/>
            <person name="Smith T.J."/>
            <person name="Strong R."/>
            <person name="Sun J."/>
            <person name="Thomasova D."/>
            <person name="Ton L.Q."/>
            <person name="Topalis P."/>
            <person name="Tu Z."/>
            <person name="Unger M.F."/>
            <person name="Walenz B."/>
            <person name="Wang A."/>
            <person name="Wang J."/>
            <person name="Wang M."/>
            <person name="Wang X."/>
            <person name="Woodford K.J."/>
            <person name="Wortman J.R."/>
            <person name="Wu M."/>
            <person name="Yao A."/>
            <person name="Zdobnov E.M."/>
            <person name="Zhang H."/>
            <person name="Zhao Q."/>
            <person name="Zhao S."/>
            <person name="Zhu S.C."/>
            <person name="Zhimulev I."/>
            <person name="Coluzzi M."/>
            <person name="della Torre A."/>
            <person name="Roth C.W."/>
            <person name="Louis C."/>
            <person name="Kalush F."/>
            <person name="Mural R.J."/>
            <person name="Myers E.W."/>
            <person name="Adams M.D."/>
            <person name="Smith H.O."/>
            <person name="Broder S."/>
            <person name="Gardner M.J."/>
            <person name="Fraser C.M."/>
            <person name="Birney E."/>
            <person name="Bork P."/>
            <person name="Brey P.T."/>
            <person name="Venter J.C."/>
            <person name="Weissenbach J."/>
            <person name="Kafatos F.C."/>
            <person name="Collins F.H."/>
            <person name="Hoffman S.L."/>
        </authorList>
    </citation>
    <scope>NUCLEOTIDE SEQUENCE [LARGE SCALE GENOMIC DNA]</scope>
    <source>
        <strain evidence="9">PEST</strain>
    </source>
</reference>
<dbReference type="AlphaFoldDB" id="Q7PVS0"/>
<dbReference type="EC" id="2.3.1.225" evidence="7"/>
<evidence type="ECO:0000256" key="6">
    <source>
        <dbReference type="ARBA" id="ARBA00023315"/>
    </source>
</evidence>
<gene>
    <name evidence="9" type="ORF">AgaP_AGAP009199</name>
</gene>
<dbReference type="PaxDb" id="7165-AGAP009199-PA"/>
<feature type="non-terminal residue" evidence="9">
    <location>
        <position position="1"/>
    </location>
</feature>
<reference evidence="9" key="5">
    <citation type="submission" date="2011-05" db="EMBL/GenBank/DDBJ databases">
        <authorList>
            <consortium name="VectorBase"/>
        </authorList>
    </citation>
    <scope>NUCLEOTIDE SEQUENCE</scope>
    <source>
        <strain evidence="9">PEST</strain>
    </source>
</reference>
<keyword evidence="3 7" id="KW-0812">Transmembrane</keyword>
<dbReference type="EMBL" id="AAAB01008984">
    <property type="protein sequence ID" value="EAA14727.5"/>
    <property type="molecule type" value="Genomic_DNA"/>
</dbReference>
<dbReference type="OMA" id="RMHLTWL"/>
<reference evidence="9" key="4">
    <citation type="journal article" date="2007" name="Genome Biol.">
        <title>Update of the Anopheles gambiae PEST genome assembly.</title>
        <authorList>
            <person name="Sharakhova M.V."/>
            <person name="Hammond M.P."/>
            <person name="Lobo N.F."/>
            <person name="Krzywinski J."/>
            <person name="Unger M.F."/>
            <person name="Hillenmeyer M.E."/>
            <person name="Bruggner R.V."/>
            <person name="Birney E."/>
            <person name="Collins F.H."/>
        </authorList>
    </citation>
    <scope>NUCLEOTIDE SEQUENCE</scope>
    <source>
        <strain evidence="9">PEST</strain>
    </source>
</reference>
<protein>
    <recommendedName>
        <fullName evidence="7">Palmitoyltransferase</fullName>
        <ecNumber evidence="7">2.3.1.225</ecNumber>
    </recommendedName>
</protein>
<comment type="domain">
    <text evidence="7">The DHHC domain is required for palmitoyltransferase activity.</text>
</comment>
<dbReference type="InParanoid" id="Q7PVS0"/>
<evidence type="ECO:0000256" key="7">
    <source>
        <dbReference type="RuleBase" id="RU079119"/>
    </source>
</evidence>
<feature type="transmembrane region" description="Helical" evidence="7">
    <location>
        <begin position="204"/>
        <end position="225"/>
    </location>
</feature>
<keyword evidence="6 7" id="KW-0012">Acyltransferase</keyword>
<keyword evidence="5 7" id="KW-0472">Membrane</keyword>
<keyword evidence="4 7" id="KW-1133">Transmembrane helix</keyword>
<reference evidence="9" key="3">
    <citation type="journal article" date="2004" name="Trends Parasitol.">
        <title>The Anopheles gambiae genome: an update.</title>
        <authorList>
            <person name="Mongin E."/>
            <person name="Louis C."/>
            <person name="Holt R.A."/>
            <person name="Birney E."/>
            <person name="Collins F.H."/>
        </authorList>
    </citation>
    <scope>NUCLEOTIDE SEQUENCE</scope>
    <source>
        <strain evidence="9">PEST</strain>
    </source>
</reference>
<proteinExistence type="inferred from homology"/>
<dbReference type="STRING" id="7165.Q7PVS0"/>
<evidence type="ECO:0000256" key="3">
    <source>
        <dbReference type="ARBA" id="ARBA00022692"/>
    </source>
</evidence>
<dbReference type="FunCoup" id="Q7PVS0">
    <property type="interactions" value="925"/>
</dbReference>
<dbReference type="VEuPathDB" id="VectorBase:AGAMI1_015136"/>
<reference evidence="9" key="2">
    <citation type="submission" date="2002-03" db="EMBL/GenBank/DDBJ databases">
        <authorList>
            <consortium name="The Anopheles Genome Sequencing Consortium"/>
        </authorList>
    </citation>
    <scope>NUCLEOTIDE SEQUENCE</scope>
    <source>
        <strain evidence="9">PEST</strain>
    </source>
</reference>
<dbReference type="eggNOG" id="KOG1311">
    <property type="taxonomic scope" value="Eukaryota"/>
</dbReference>
<dbReference type="KEGG" id="aga:1280159"/>
<dbReference type="InterPro" id="IPR001594">
    <property type="entry name" value="Palmitoyltrfase_DHHC"/>
</dbReference>
<dbReference type="VEuPathDB" id="VectorBase:AGAP009199"/>